<name>A0ABV9VPY6_9ACTN</name>
<keyword evidence="2" id="KW-1185">Reference proteome</keyword>
<evidence type="ECO:0008006" key="3">
    <source>
        <dbReference type="Google" id="ProtNLM"/>
    </source>
</evidence>
<dbReference type="Proteomes" id="UP001595912">
    <property type="component" value="Unassembled WGS sequence"/>
</dbReference>
<dbReference type="RefSeq" id="WP_380113960.1">
    <property type="nucleotide sequence ID" value="NZ_JBHSIU010000010.1"/>
</dbReference>
<organism evidence="1 2">
    <name type="scientific">Dactylosporangium cerinum</name>
    <dbReference type="NCBI Taxonomy" id="1434730"/>
    <lineage>
        <taxon>Bacteria</taxon>
        <taxon>Bacillati</taxon>
        <taxon>Actinomycetota</taxon>
        <taxon>Actinomycetes</taxon>
        <taxon>Micromonosporales</taxon>
        <taxon>Micromonosporaceae</taxon>
        <taxon>Dactylosporangium</taxon>
    </lineage>
</organism>
<dbReference type="PANTHER" id="PTHR45527:SF1">
    <property type="entry name" value="FATTY ACID SYNTHASE"/>
    <property type="match status" value="1"/>
</dbReference>
<evidence type="ECO:0000313" key="2">
    <source>
        <dbReference type="Proteomes" id="UP001595912"/>
    </source>
</evidence>
<proteinExistence type="predicted"/>
<dbReference type="SUPFAM" id="SSF52777">
    <property type="entry name" value="CoA-dependent acyltransferases"/>
    <property type="match status" value="2"/>
</dbReference>
<sequence>MVDVVDRIDVAFRGEGSGVAELTWGQQSMLMTMARERSWLPMGGHQPVAPGATVADVVAELRYSLERYQSFRTRLRHDGPLQEVHAAGTLAVEVYESDDPMSFAAEVEHGYRIAQPDLVEDWPLRAAVVCRDGRPERLVAIMPHLVTDAIGAGVMVAEATARVATPVTGPQPLELAAWQRSPSGDRCSAAAVRHWERHLPSVAMLSPALEPERQRFPKARFTSPAMAVAVGTVAARTGVDPATILSTAFMMAVGQVTGAGEVAVRQLVSNRFRAGLAEVVSPLAQLGLCVADVSGPLDEALGRVARASLAAQKHAYYNPLRLAELLAGSATDVTRTVCYNDRRTRRAAAPGAPSGDGVFEWVGASTGPTEPLFLHIDDEPGALVLTVDVDTAFLSRTDAETVVRTMESLVAGGRAGL</sequence>
<comment type="caution">
    <text evidence="1">The sequence shown here is derived from an EMBL/GenBank/DDBJ whole genome shotgun (WGS) entry which is preliminary data.</text>
</comment>
<dbReference type="InterPro" id="IPR023213">
    <property type="entry name" value="CAT-like_dom_sf"/>
</dbReference>
<accession>A0ABV9VPY6</accession>
<dbReference type="Gene3D" id="3.30.559.30">
    <property type="entry name" value="Nonribosomal peptide synthetase, condensation domain"/>
    <property type="match status" value="1"/>
</dbReference>
<protein>
    <recommendedName>
        <fullName evidence="3">Condensation domain-containing protein</fullName>
    </recommendedName>
</protein>
<dbReference type="EMBL" id="JBHSIU010000010">
    <property type="protein sequence ID" value="MFC4997729.1"/>
    <property type="molecule type" value="Genomic_DNA"/>
</dbReference>
<evidence type="ECO:0000313" key="1">
    <source>
        <dbReference type="EMBL" id="MFC4997729.1"/>
    </source>
</evidence>
<gene>
    <name evidence="1" type="ORF">ACFPIJ_07810</name>
</gene>
<dbReference type="PANTHER" id="PTHR45527">
    <property type="entry name" value="NONRIBOSOMAL PEPTIDE SYNTHETASE"/>
    <property type="match status" value="1"/>
</dbReference>
<dbReference type="Gene3D" id="3.30.559.10">
    <property type="entry name" value="Chloramphenicol acetyltransferase-like domain"/>
    <property type="match status" value="1"/>
</dbReference>
<reference evidence="2" key="1">
    <citation type="journal article" date="2019" name="Int. J. Syst. Evol. Microbiol.">
        <title>The Global Catalogue of Microorganisms (GCM) 10K type strain sequencing project: providing services to taxonomists for standard genome sequencing and annotation.</title>
        <authorList>
            <consortium name="The Broad Institute Genomics Platform"/>
            <consortium name="The Broad Institute Genome Sequencing Center for Infectious Disease"/>
            <person name="Wu L."/>
            <person name="Ma J."/>
        </authorList>
    </citation>
    <scope>NUCLEOTIDE SEQUENCE [LARGE SCALE GENOMIC DNA]</scope>
    <source>
        <strain evidence="2">CGMCC 4.7152</strain>
    </source>
</reference>